<dbReference type="EnsemblPlants" id="Pp3c8_4390V3.3">
    <property type="protein sequence ID" value="Pp3c8_4390V3.3"/>
    <property type="gene ID" value="Pp3c8_4390"/>
</dbReference>
<dbReference type="InterPro" id="IPR018221">
    <property type="entry name" value="Glyco_hydro_9_His_AS"/>
</dbReference>
<evidence type="ECO:0000256" key="6">
    <source>
        <dbReference type="ARBA" id="ARBA00023295"/>
    </source>
</evidence>
<evidence type="ECO:0000256" key="3">
    <source>
        <dbReference type="ARBA" id="ARBA00022801"/>
    </source>
</evidence>
<dbReference type="Gramene" id="Pp3c8_4390V3.3">
    <property type="protein sequence ID" value="Pp3c8_4390V3.3"/>
    <property type="gene ID" value="Pp3c8_4390"/>
</dbReference>
<dbReference type="PROSITE" id="PS00698">
    <property type="entry name" value="GH9_3"/>
    <property type="match status" value="1"/>
</dbReference>
<dbReference type="EnsemblPlants" id="Pp3c8_4390V3.1">
    <property type="protein sequence ID" value="Pp3c8_4390V3.1"/>
    <property type="gene ID" value="Pp3c8_4390"/>
</dbReference>
<keyword evidence="4 10" id="KW-0136">Cellulose degradation</keyword>
<dbReference type="PaxDb" id="3218-PP1S35_333V6.1"/>
<comment type="similarity">
    <text evidence="2 8 10">Belongs to the glycosyl hydrolase 9 (cellulase E) family.</text>
</comment>
<dbReference type="OrthoDB" id="10257085at2759"/>
<dbReference type="Gramene" id="Pp3c8_4390V3.1">
    <property type="protein sequence ID" value="Pp3c8_4390V3.1"/>
    <property type="gene ID" value="Pp3c8_4390"/>
</dbReference>
<keyword evidence="12" id="KW-1133">Transmembrane helix</keyword>
<evidence type="ECO:0000256" key="2">
    <source>
        <dbReference type="ARBA" id="ARBA00007072"/>
    </source>
</evidence>
<dbReference type="eggNOG" id="ENOG502QUUK">
    <property type="taxonomic scope" value="Eukaryota"/>
</dbReference>
<dbReference type="PANTHER" id="PTHR22298">
    <property type="entry name" value="ENDO-1,4-BETA-GLUCANASE"/>
    <property type="match status" value="1"/>
</dbReference>
<feature type="active site" evidence="9">
    <location>
        <position position="564"/>
    </location>
</feature>
<evidence type="ECO:0000256" key="12">
    <source>
        <dbReference type="SAM" id="Phobius"/>
    </source>
</evidence>
<dbReference type="GO" id="GO:0008810">
    <property type="term" value="F:cellulase activity"/>
    <property type="evidence" value="ECO:0007669"/>
    <property type="project" value="UniProtKB-EC"/>
</dbReference>
<accession>A9RYD9</accession>
<reference evidence="15" key="3">
    <citation type="submission" date="2020-12" db="UniProtKB">
        <authorList>
            <consortium name="EnsemblPlants"/>
        </authorList>
    </citation>
    <scope>IDENTIFICATION</scope>
</reference>
<dbReference type="RefSeq" id="XP_024381736.1">
    <property type="nucleotide sequence ID" value="XM_024525968.2"/>
</dbReference>
<keyword evidence="16" id="KW-1185">Reference proteome</keyword>
<evidence type="ECO:0000256" key="8">
    <source>
        <dbReference type="PROSITE-ProRule" id="PRU10059"/>
    </source>
</evidence>
<dbReference type="HOGENOM" id="CLU_008926_1_3_1"/>
<evidence type="ECO:0000256" key="9">
    <source>
        <dbReference type="PROSITE-ProRule" id="PRU10060"/>
    </source>
</evidence>
<dbReference type="Pfam" id="PF00759">
    <property type="entry name" value="Glyco_hydro_9"/>
    <property type="match status" value="1"/>
</dbReference>
<dbReference type="Proteomes" id="UP000006727">
    <property type="component" value="Chromosome 8"/>
</dbReference>
<keyword evidence="3 8" id="KW-0378">Hydrolase</keyword>
<dbReference type="InterPro" id="IPR033126">
    <property type="entry name" value="Glyco_hydro_9_Asp/Glu_AS"/>
</dbReference>
<feature type="transmembrane region" description="Helical" evidence="12">
    <location>
        <begin position="67"/>
        <end position="89"/>
    </location>
</feature>
<name>A9RYD9_PHYPA</name>
<evidence type="ECO:0000256" key="10">
    <source>
        <dbReference type="RuleBase" id="RU361166"/>
    </source>
</evidence>
<dbReference type="GO" id="GO:0030245">
    <property type="term" value="P:cellulose catabolic process"/>
    <property type="evidence" value="ECO:0007669"/>
    <property type="project" value="UniProtKB-KW"/>
</dbReference>
<reference evidence="14 16" key="1">
    <citation type="journal article" date="2008" name="Science">
        <title>The Physcomitrella genome reveals evolutionary insights into the conquest of land by plants.</title>
        <authorList>
            <person name="Rensing S."/>
            <person name="Lang D."/>
            <person name="Zimmer A."/>
            <person name="Terry A."/>
            <person name="Salamov A."/>
            <person name="Shapiro H."/>
            <person name="Nishiyama T."/>
            <person name="Perroud P.-F."/>
            <person name="Lindquist E."/>
            <person name="Kamisugi Y."/>
            <person name="Tanahashi T."/>
            <person name="Sakakibara K."/>
            <person name="Fujita T."/>
            <person name="Oishi K."/>
            <person name="Shin-I T."/>
            <person name="Kuroki Y."/>
            <person name="Toyoda A."/>
            <person name="Suzuki Y."/>
            <person name="Hashimoto A."/>
            <person name="Yamaguchi K."/>
            <person name="Sugano A."/>
            <person name="Kohara Y."/>
            <person name="Fujiyama A."/>
            <person name="Anterola A."/>
            <person name="Aoki S."/>
            <person name="Ashton N."/>
            <person name="Barbazuk W.B."/>
            <person name="Barker E."/>
            <person name="Bennetzen J."/>
            <person name="Bezanilla M."/>
            <person name="Blankenship R."/>
            <person name="Cho S.H."/>
            <person name="Dutcher S."/>
            <person name="Estelle M."/>
            <person name="Fawcett J.A."/>
            <person name="Gundlach H."/>
            <person name="Hanada K."/>
            <person name="Heyl A."/>
            <person name="Hicks K.A."/>
            <person name="Hugh J."/>
            <person name="Lohr M."/>
            <person name="Mayer K."/>
            <person name="Melkozernov A."/>
            <person name="Murata T."/>
            <person name="Nelson D."/>
            <person name="Pils B."/>
            <person name="Prigge M."/>
            <person name="Reiss B."/>
            <person name="Renner T."/>
            <person name="Rombauts S."/>
            <person name="Rushton P."/>
            <person name="Sanderfoot A."/>
            <person name="Schween G."/>
            <person name="Shiu S.-H."/>
            <person name="Stueber K."/>
            <person name="Theodoulou F.L."/>
            <person name="Tu H."/>
            <person name="Van de Peer Y."/>
            <person name="Verrier P.J."/>
            <person name="Waters E."/>
            <person name="Wood A."/>
            <person name="Yang L."/>
            <person name="Cove D."/>
            <person name="Cuming A."/>
            <person name="Hasebe M."/>
            <person name="Lucas S."/>
            <person name="Mishler D.B."/>
            <person name="Reski R."/>
            <person name="Grigoriev I."/>
            <person name="Quatrano R.S."/>
            <person name="Boore J.L."/>
        </authorList>
    </citation>
    <scope>NUCLEOTIDE SEQUENCE [LARGE SCALE GENOMIC DNA]</scope>
    <source>
        <strain evidence="15 16">cv. Gransden 2004</strain>
    </source>
</reference>
<dbReference type="PROSITE" id="PS00592">
    <property type="entry name" value="GH9_2"/>
    <property type="match status" value="1"/>
</dbReference>
<sequence>MFNSWGGSVDMATGSGAEDDTHSKNPDVDRASVKSLEETHQSWLLEPKAEKKKKEIDLGCMVCSRKLFLILFVTTIAASSIVGLSVLFWKMTPRKHHHPPPLDNYTIALKMALKFFDAQKSGRLPKSNNISWRESSALLDGQVAINGNPTDLSGGYYDAGDNIKFGFPGAFAMTLLSWSVIEYKAKYEAAVELSHIKEIIKWGTDYMLKTFNYTSPNVDYVFAQVGDANTSDPNDHTCWERPEDMDYARPAYAVSSAPDLGGEIAAALAAASIVFKDSPAYSNKLSTGAANIWKFARDQGKRERFVTGLPEGEAGFYNSTSYWDEYIWGGAWMYYATGNTSYLQLVTHPDLAKHANADGGGPFYGTFNWDNKLAGAQVLLSRLLIMKSPGYPYEQLLREYHNQTQTVMCNYLPQHGKFNTTKGGLTMFLYGQGQQLQYAVANSMLASLYAEYMKATDVPGWYCHGTFYPAETLNDWARSQIDYVLGHNPMNMSYVVGYGERYPQQVHHRAASIPKSAGRVGCTQGHKYRDAKSPNPHILEGAMVGGPNKFDKYHDRRTNYQESEPTLAANAALVGALASLSTATNTGVDAKAIFNALPPLFHPPPPASEP</sequence>
<dbReference type="STRING" id="3218.A9RYD9"/>
<dbReference type="OMA" id="RHHRKTP"/>
<dbReference type="InterPro" id="IPR001701">
    <property type="entry name" value="Glyco_hydro_9"/>
</dbReference>
<keyword evidence="7 8" id="KW-0624">Polysaccharide degradation</keyword>
<dbReference type="Gene3D" id="1.50.10.10">
    <property type="match status" value="1"/>
</dbReference>
<dbReference type="EC" id="3.2.1.4" evidence="10"/>
<dbReference type="InterPro" id="IPR008928">
    <property type="entry name" value="6-hairpin_glycosidase_sf"/>
</dbReference>
<feature type="compositionally biased region" description="Basic and acidic residues" evidence="11">
    <location>
        <begin position="19"/>
        <end position="33"/>
    </location>
</feature>
<reference evidence="14 16" key="2">
    <citation type="journal article" date="2018" name="Plant J.">
        <title>The Physcomitrella patens chromosome-scale assembly reveals moss genome structure and evolution.</title>
        <authorList>
            <person name="Lang D."/>
            <person name="Ullrich K.K."/>
            <person name="Murat F."/>
            <person name="Fuchs J."/>
            <person name="Jenkins J."/>
            <person name="Haas F.B."/>
            <person name="Piednoel M."/>
            <person name="Gundlach H."/>
            <person name="Van Bel M."/>
            <person name="Meyberg R."/>
            <person name="Vives C."/>
            <person name="Morata J."/>
            <person name="Symeonidi A."/>
            <person name="Hiss M."/>
            <person name="Muchero W."/>
            <person name="Kamisugi Y."/>
            <person name="Saleh O."/>
            <person name="Blanc G."/>
            <person name="Decker E.L."/>
            <person name="van Gessel N."/>
            <person name="Grimwood J."/>
            <person name="Hayes R.D."/>
            <person name="Graham S.W."/>
            <person name="Gunter L.E."/>
            <person name="McDaniel S.F."/>
            <person name="Hoernstein S.N.W."/>
            <person name="Larsson A."/>
            <person name="Li F.W."/>
            <person name="Perroud P.F."/>
            <person name="Phillips J."/>
            <person name="Ranjan P."/>
            <person name="Rokshar D.S."/>
            <person name="Rothfels C.J."/>
            <person name="Schneider L."/>
            <person name="Shu S."/>
            <person name="Stevenson D.W."/>
            <person name="Thummler F."/>
            <person name="Tillich M."/>
            <person name="Villarreal Aguilar J.C."/>
            <person name="Widiez T."/>
            <person name="Wong G.K."/>
            <person name="Wymore A."/>
            <person name="Zhang Y."/>
            <person name="Zimmer A.D."/>
            <person name="Quatrano R.S."/>
            <person name="Mayer K.F.X."/>
            <person name="Goodstein D."/>
            <person name="Casacuberta J.M."/>
            <person name="Vandepoele K."/>
            <person name="Reski R."/>
            <person name="Cuming A.C."/>
            <person name="Tuskan G.A."/>
            <person name="Maumus F."/>
            <person name="Salse J."/>
            <person name="Schmutz J."/>
            <person name="Rensing S.A."/>
        </authorList>
    </citation>
    <scope>NUCLEOTIDE SEQUENCE [LARGE SCALE GENOMIC DNA]</scope>
    <source>
        <strain evidence="15 16">cv. Gransden 2004</strain>
    </source>
</reference>
<dbReference type="RefSeq" id="XP_024381734.1">
    <property type="nucleotide sequence ID" value="XM_024525966.2"/>
</dbReference>
<proteinExistence type="inferred from homology"/>
<dbReference type="AlphaFoldDB" id="A9RYD9"/>
<feature type="active site" evidence="9">
    <location>
        <position position="555"/>
    </location>
</feature>
<protein>
    <recommendedName>
        <fullName evidence="10">Endoglucanase</fullName>
        <ecNumber evidence="10">3.2.1.4</ecNumber>
    </recommendedName>
</protein>
<dbReference type="InterPro" id="IPR012341">
    <property type="entry name" value="6hp_glycosidase-like_sf"/>
</dbReference>
<dbReference type="Gramene" id="Pp3c8_4390V3.2">
    <property type="protein sequence ID" value="Pp3c8_4390V3.2"/>
    <property type="gene ID" value="Pp3c8_4390"/>
</dbReference>
<dbReference type="EMBL" id="ABEU02000008">
    <property type="protein sequence ID" value="PNR49251.1"/>
    <property type="molecule type" value="Genomic_DNA"/>
</dbReference>
<evidence type="ECO:0000313" key="14">
    <source>
        <dbReference type="EMBL" id="PNR49251.1"/>
    </source>
</evidence>
<gene>
    <name evidence="15" type="primary">LOC112285287</name>
    <name evidence="14" type="ORF">PHYPA_011147</name>
</gene>
<dbReference type="FunFam" id="1.50.10.10:FF:000020">
    <property type="entry name" value="Endoglucanase"/>
    <property type="match status" value="1"/>
</dbReference>
<dbReference type="GeneID" id="112285287"/>
<keyword evidence="6 8" id="KW-0326">Glycosidase</keyword>
<evidence type="ECO:0000256" key="4">
    <source>
        <dbReference type="ARBA" id="ARBA00023001"/>
    </source>
</evidence>
<feature type="region of interest" description="Disordered" evidence="11">
    <location>
        <begin position="13"/>
        <end position="33"/>
    </location>
</feature>
<evidence type="ECO:0000256" key="1">
    <source>
        <dbReference type="ARBA" id="ARBA00000966"/>
    </source>
</evidence>
<evidence type="ECO:0000256" key="11">
    <source>
        <dbReference type="SAM" id="MobiDB-lite"/>
    </source>
</evidence>
<dbReference type="SUPFAM" id="SSF48208">
    <property type="entry name" value="Six-hairpin glycosidases"/>
    <property type="match status" value="1"/>
</dbReference>
<evidence type="ECO:0000313" key="15">
    <source>
        <dbReference type="EnsemblPlants" id="Pp3c8_4390V3.1"/>
    </source>
</evidence>
<keyword evidence="12" id="KW-0472">Membrane</keyword>
<evidence type="ECO:0000256" key="5">
    <source>
        <dbReference type="ARBA" id="ARBA00023277"/>
    </source>
</evidence>
<keyword evidence="12" id="KW-0812">Transmembrane</keyword>
<keyword evidence="5 8" id="KW-0119">Carbohydrate metabolism</keyword>
<feature type="domain" description="Glycoside hydrolase family 9" evidence="13">
    <location>
        <begin position="105"/>
        <end position="577"/>
    </location>
</feature>
<evidence type="ECO:0000313" key="16">
    <source>
        <dbReference type="Proteomes" id="UP000006727"/>
    </source>
</evidence>
<dbReference type="EnsemblPlants" id="Pp3c8_4390V3.2">
    <property type="protein sequence ID" value="Pp3c8_4390V3.2"/>
    <property type="gene ID" value="Pp3c8_4390"/>
</dbReference>
<comment type="catalytic activity">
    <reaction evidence="1 10">
        <text>Endohydrolysis of (1-&gt;4)-beta-D-glucosidic linkages in cellulose, lichenin and cereal beta-D-glucans.</text>
        <dbReference type="EC" id="3.2.1.4"/>
    </reaction>
</comment>
<feature type="active site" evidence="8">
    <location>
        <position position="507"/>
    </location>
</feature>
<evidence type="ECO:0000259" key="13">
    <source>
        <dbReference type="Pfam" id="PF00759"/>
    </source>
</evidence>
<organism evidence="14">
    <name type="scientific">Physcomitrium patens</name>
    <name type="common">Spreading-leaved earth moss</name>
    <name type="synonym">Physcomitrella patens</name>
    <dbReference type="NCBI Taxonomy" id="3218"/>
    <lineage>
        <taxon>Eukaryota</taxon>
        <taxon>Viridiplantae</taxon>
        <taxon>Streptophyta</taxon>
        <taxon>Embryophyta</taxon>
        <taxon>Bryophyta</taxon>
        <taxon>Bryophytina</taxon>
        <taxon>Bryopsida</taxon>
        <taxon>Funariidae</taxon>
        <taxon>Funariales</taxon>
        <taxon>Funariaceae</taxon>
        <taxon>Physcomitrium</taxon>
    </lineage>
</organism>
<evidence type="ECO:0000256" key="7">
    <source>
        <dbReference type="ARBA" id="ARBA00023326"/>
    </source>
</evidence>